<evidence type="ECO:0000313" key="1">
    <source>
        <dbReference type="EMBL" id="TCV09903.1"/>
    </source>
</evidence>
<protein>
    <submittedName>
        <fullName evidence="1">BadM/Rrf2 family transcriptional regulator</fullName>
    </submittedName>
</protein>
<dbReference type="Pfam" id="PF02082">
    <property type="entry name" value="Rrf2"/>
    <property type="match status" value="1"/>
</dbReference>
<dbReference type="PROSITE" id="PS51197">
    <property type="entry name" value="HTH_RRF2_2"/>
    <property type="match status" value="1"/>
</dbReference>
<evidence type="ECO:0000313" key="2">
    <source>
        <dbReference type="Proteomes" id="UP000295197"/>
    </source>
</evidence>
<name>A0A4R3VVI9_9SPHI</name>
<dbReference type="InterPro" id="IPR000944">
    <property type="entry name" value="Tscrpt_reg_Rrf2"/>
</dbReference>
<dbReference type="PANTHER" id="PTHR33221:SF15">
    <property type="entry name" value="HTH-TYPE TRANSCRIPTIONAL REGULATOR YWGB-RELATED"/>
    <property type="match status" value="1"/>
</dbReference>
<dbReference type="EMBL" id="SMBZ01000038">
    <property type="protein sequence ID" value="TCV09903.1"/>
    <property type="molecule type" value="Genomic_DNA"/>
</dbReference>
<dbReference type="InterPro" id="IPR036390">
    <property type="entry name" value="WH_DNA-bd_sf"/>
</dbReference>
<accession>A0A4R3VVI9</accession>
<gene>
    <name evidence="1" type="ORF">EDC17_103832</name>
</gene>
<dbReference type="GO" id="GO:0003700">
    <property type="term" value="F:DNA-binding transcription factor activity"/>
    <property type="evidence" value="ECO:0007669"/>
    <property type="project" value="TreeGrafter"/>
</dbReference>
<proteinExistence type="predicted"/>
<dbReference type="Proteomes" id="UP000295197">
    <property type="component" value="Unassembled WGS sequence"/>
</dbReference>
<dbReference type="OrthoDB" id="213028at2"/>
<reference evidence="1 2" key="1">
    <citation type="submission" date="2019-03" db="EMBL/GenBank/DDBJ databases">
        <title>Genomic Encyclopedia of Type Strains, Phase IV (KMG-IV): sequencing the most valuable type-strain genomes for metagenomic binning, comparative biology and taxonomic classification.</title>
        <authorList>
            <person name="Goeker M."/>
        </authorList>
    </citation>
    <scope>NUCLEOTIDE SEQUENCE [LARGE SCALE GENOMIC DNA]</scope>
    <source>
        <strain evidence="1 2">DSM 22362</strain>
    </source>
</reference>
<dbReference type="PANTHER" id="PTHR33221">
    <property type="entry name" value="WINGED HELIX-TURN-HELIX TRANSCRIPTIONAL REGULATOR, RRF2 FAMILY"/>
    <property type="match status" value="1"/>
</dbReference>
<dbReference type="GO" id="GO:0005829">
    <property type="term" value="C:cytosol"/>
    <property type="evidence" value="ECO:0007669"/>
    <property type="project" value="TreeGrafter"/>
</dbReference>
<dbReference type="AlphaFoldDB" id="A0A4R3VVI9"/>
<dbReference type="Gene3D" id="1.10.10.10">
    <property type="entry name" value="Winged helix-like DNA-binding domain superfamily/Winged helix DNA-binding domain"/>
    <property type="match status" value="1"/>
</dbReference>
<dbReference type="SUPFAM" id="SSF46785">
    <property type="entry name" value="Winged helix' DNA-binding domain"/>
    <property type="match status" value="1"/>
</dbReference>
<sequence length="135" mass="15105">MNNTRFATSVHILTLLALKPEEWLSSEFIAGSININPVIVRKEIIFLSGAGLIQTKKGKDGGAKLNRPASLIYLSEILEIVHYSDMLGRKNLNTNPQCFIGSQINERLDSLFKRTDLLIKESLGKQSLADFLNQF</sequence>
<dbReference type="RefSeq" id="WP_132778433.1">
    <property type="nucleotide sequence ID" value="NZ_SMBZ01000038.1"/>
</dbReference>
<keyword evidence="2" id="KW-1185">Reference proteome</keyword>
<comment type="caution">
    <text evidence="1">The sequence shown here is derived from an EMBL/GenBank/DDBJ whole genome shotgun (WGS) entry which is preliminary data.</text>
</comment>
<organism evidence="1 2">
    <name type="scientific">Sphingobacterium alimentarium</name>
    <dbReference type="NCBI Taxonomy" id="797292"/>
    <lineage>
        <taxon>Bacteria</taxon>
        <taxon>Pseudomonadati</taxon>
        <taxon>Bacteroidota</taxon>
        <taxon>Sphingobacteriia</taxon>
        <taxon>Sphingobacteriales</taxon>
        <taxon>Sphingobacteriaceae</taxon>
        <taxon>Sphingobacterium</taxon>
    </lineage>
</organism>
<dbReference type="InterPro" id="IPR036388">
    <property type="entry name" value="WH-like_DNA-bd_sf"/>
</dbReference>